<comment type="caution">
    <text evidence="2">The sequence shown here is derived from an EMBL/GenBank/DDBJ whole genome shotgun (WGS) entry which is preliminary data.</text>
</comment>
<feature type="region of interest" description="Disordered" evidence="1">
    <location>
        <begin position="623"/>
        <end position="644"/>
    </location>
</feature>
<evidence type="ECO:0000313" key="3">
    <source>
        <dbReference type="Proteomes" id="UP000293550"/>
    </source>
</evidence>
<organism evidence="2 3">
    <name type="scientific">Candidatus Finniella inopinata</name>
    <dbReference type="NCBI Taxonomy" id="1696036"/>
    <lineage>
        <taxon>Bacteria</taxon>
        <taxon>Pseudomonadati</taxon>
        <taxon>Pseudomonadota</taxon>
        <taxon>Alphaproteobacteria</taxon>
        <taxon>Holosporales</taxon>
        <taxon>Candidatus Paracaedibacteraceae</taxon>
        <taxon>Candidatus Finniella</taxon>
    </lineage>
</organism>
<keyword evidence="3" id="KW-1185">Reference proteome</keyword>
<evidence type="ECO:0000256" key="1">
    <source>
        <dbReference type="SAM" id="MobiDB-lite"/>
    </source>
</evidence>
<sequence length="644" mass="69533">MMVSNYWDRFAKVGESQNQDNTSNYWGQFQSAEVGELSEPPINNDGVPPQEQQQNHGQDSSFWEKTKRIAGVAAHGFSQGVGGLADIAAIAEQRNTPEGFPSKTEVGVEKQTSSVPSDPVIADFLGQKVNQLFGSNLNPQDAFEKFVHLAGEFSVPIPGLGIAKTGAKVASLPMKALKHEALAAGGAAGITAADEAGVESTLGKMAAGIGGTTAVTALGAVNPKALALTLAGFGKSQLKTKALDAAKRIGVDLPGVAATDAVAPAAAHNLISRIPYFGDKIRETLSKTGEQYQRSFEELLDKVSPPLTEDLSQVAKRIYAPLENLLPATDTIDPTPWLQEIKKLETKLQSVAKSEPTKKLLGVFREIKQNLEGKTQEALPEYLATASETVKKSLEKQLQEGAPAVKPITVQEAVRQKIEFNKMMKDKNLFDRADSDSLSYLHNLQATTKTMLEDYGKQNPAFLQALKKADLEYGAYAKRENLEGLLGEKLSSLITEEPQYNPLIKALQKKDNQKFLKNNLGPENYQKLGDYVDVAKAMESIKRNNQNPSGSGWVGALASIAGGLYAAPAYTASLLAATQAGTKLLTSKRFITLAHRYAKNPTQSTAQKLEAIIKETTGKSSNILSQELGEIQKRQETSTHNKEE</sequence>
<evidence type="ECO:0000313" key="2">
    <source>
        <dbReference type="EMBL" id="RZI46635.1"/>
    </source>
</evidence>
<protein>
    <submittedName>
        <fullName evidence="2">Uncharacterized protein</fullName>
    </submittedName>
</protein>
<feature type="region of interest" description="Disordered" evidence="1">
    <location>
        <begin position="36"/>
        <end position="61"/>
    </location>
</feature>
<dbReference type="AlphaFoldDB" id="A0A4Q7DKB3"/>
<feature type="compositionally biased region" description="Polar residues" evidence="1">
    <location>
        <begin position="50"/>
        <end position="61"/>
    </location>
</feature>
<accession>A0A4Q7DKB3</accession>
<dbReference type="EMBL" id="SCFB01000004">
    <property type="protein sequence ID" value="RZI46635.1"/>
    <property type="molecule type" value="Genomic_DNA"/>
</dbReference>
<dbReference type="RefSeq" id="WP_130153731.1">
    <property type="nucleotide sequence ID" value="NZ_SCFB01000004.1"/>
</dbReference>
<gene>
    <name evidence="2" type="ORF">EQU50_03355</name>
</gene>
<reference evidence="2 3" key="1">
    <citation type="submission" date="2018-10" db="EMBL/GenBank/DDBJ databases">
        <title>An updated phylogeny of the Alphaproteobacteria reveals that the parasitic Rickettsiales and Holosporales have independent origins.</title>
        <authorList>
            <person name="Munoz-Gomez S.A."/>
            <person name="Hess S."/>
            <person name="Burger G."/>
            <person name="Lang B.F."/>
            <person name="Susko E."/>
            <person name="Slamovits C.H."/>
            <person name="Roger A.J."/>
        </authorList>
    </citation>
    <scope>NUCLEOTIDE SEQUENCE [LARGE SCALE GENOMIC DNA]</scope>
    <source>
        <strain evidence="2">HOLO01</strain>
    </source>
</reference>
<proteinExistence type="predicted"/>
<dbReference type="Proteomes" id="UP000293550">
    <property type="component" value="Unassembled WGS sequence"/>
</dbReference>
<name>A0A4Q7DKB3_9PROT</name>
<feature type="compositionally biased region" description="Basic and acidic residues" evidence="1">
    <location>
        <begin position="630"/>
        <end position="644"/>
    </location>
</feature>